<dbReference type="RefSeq" id="WP_075819245.1">
    <property type="nucleotide sequence ID" value="NZ_CAPNHH010000053.1"/>
</dbReference>
<comment type="subcellular location">
    <subcellularLocation>
        <location evidence="1">Cell membrane</location>
        <topology evidence="1">Multi-pass membrane protein</topology>
    </subcellularLocation>
</comment>
<evidence type="ECO:0000256" key="1">
    <source>
        <dbReference type="ARBA" id="ARBA00004651"/>
    </source>
</evidence>
<evidence type="ECO:0000256" key="6">
    <source>
        <dbReference type="ARBA" id="ARBA00023136"/>
    </source>
</evidence>
<evidence type="ECO:0000313" key="9">
    <source>
        <dbReference type="EMBL" id="OLU39944.1"/>
    </source>
</evidence>
<evidence type="ECO:0000256" key="2">
    <source>
        <dbReference type="ARBA" id="ARBA00005745"/>
    </source>
</evidence>
<feature type="transmembrane region" description="Helical" evidence="7">
    <location>
        <begin position="293"/>
        <end position="314"/>
    </location>
</feature>
<dbReference type="InterPro" id="IPR018076">
    <property type="entry name" value="T2SS_GspF_dom"/>
</dbReference>
<keyword evidence="5 7" id="KW-1133">Transmembrane helix</keyword>
<keyword evidence="3" id="KW-1003">Cell membrane</keyword>
<organism evidence="9 10">
    <name type="scientific">Ileibacterium valens</name>
    <dbReference type="NCBI Taxonomy" id="1862668"/>
    <lineage>
        <taxon>Bacteria</taxon>
        <taxon>Bacillati</taxon>
        <taxon>Bacillota</taxon>
        <taxon>Erysipelotrichia</taxon>
        <taxon>Erysipelotrichales</taxon>
        <taxon>Erysipelotrichaceae</taxon>
        <taxon>Ileibacterium</taxon>
    </lineage>
</organism>
<comment type="caution">
    <text evidence="9">The sequence shown here is derived from an EMBL/GenBank/DDBJ whole genome shotgun (WGS) entry which is preliminary data.</text>
</comment>
<evidence type="ECO:0000313" key="10">
    <source>
        <dbReference type="Proteomes" id="UP000186341"/>
    </source>
</evidence>
<reference evidence="9 10" key="1">
    <citation type="submission" date="2016-11" db="EMBL/GenBank/DDBJ databases">
        <title>Description of two novel members of the family Erysipelotrichaceae: Ileibacterium lipovorans gen. nov., sp. nov. and Dubosiella newyorkensis, gen. nov., sp. nov.</title>
        <authorList>
            <person name="Cox L.M."/>
            <person name="Sohn J."/>
            <person name="Tyrrell K.L."/>
            <person name="Citron D.M."/>
            <person name="Lawson P.A."/>
            <person name="Patel N.B."/>
            <person name="Iizumi T."/>
            <person name="Perez-Perez G.I."/>
            <person name="Goldstein E.J."/>
            <person name="Blaser M.J."/>
        </authorList>
    </citation>
    <scope>NUCLEOTIDE SEQUENCE [LARGE SCALE GENOMIC DNA]</scope>
    <source>
        <strain evidence="9 10">NYU-BL-A3</strain>
    </source>
</reference>
<evidence type="ECO:0000256" key="5">
    <source>
        <dbReference type="ARBA" id="ARBA00022989"/>
    </source>
</evidence>
<dbReference type="AlphaFoldDB" id="A0A1U7NG93"/>
<dbReference type="EMBL" id="MPJW01000121">
    <property type="protein sequence ID" value="OLU39944.1"/>
    <property type="molecule type" value="Genomic_DNA"/>
</dbReference>
<proteinExistence type="inferred from homology"/>
<dbReference type="PANTHER" id="PTHR30012:SF0">
    <property type="entry name" value="TYPE II SECRETION SYSTEM PROTEIN F-RELATED"/>
    <property type="match status" value="1"/>
</dbReference>
<keyword evidence="6 7" id="KW-0472">Membrane</keyword>
<keyword evidence="10" id="KW-1185">Reference proteome</keyword>
<evidence type="ECO:0000256" key="4">
    <source>
        <dbReference type="ARBA" id="ARBA00022692"/>
    </source>
</evidence>
<dbReference type="Proteomes" id="UP000186341">
    <property type="component" value="Unassembled WGS sequence"/>
</dbReference>
<dbReference type="PANTHER" id="PTHR30012">
    <property type="entry name" value="GENERAL SECRETION PATHWAY PROTEIN"/>
    <property type="match status" value="1"/>
</dbReference>
<dbReference type="OrthoDB" id="3036082at2"/>
<dbReference type="Pfam" id="PF00482">
    <property type="entry name" value="T2SSF"/>
    <property type="match status" value="1"/>
</dbReference>
<dbReference type="GeneID" id="82202730"/>
<feature type="domain" description="Type II secretion system protein GspF" evidence="8">
    <location>
        <begin position="202"/>
        <end position="317"/>
    </location>
</feature>
<dbReference type="Gene3D" id="1.20.81.30">
    <property type="entry name" value="Type II secretion system (T2SS), domain F"/>
    <property type="match status" value="1"/>
</dbReference>
<feature type="transmembrane region" description="Helical" evidence="7">
    <location>
        <begin position="134"/>
        <end position="160"/>
    </location>
</feature>
<dbReference type="InterPro" id="IPR042094">
    <property type="entry name" value="T2SS_GspF_sf"/>
</dbReference>
<protein>
    <recommendedName>
        <fullName evidence="8">Type II secretion system protein GspF domain-containing protein</fullName>
    </recommendedName>
</protein>
<dbReference type="GO" id="GO:0005886">
    <property type="term" value="C:plasma membrane"/>
    <property type="evidence" value="ECO:0007669"/>
    <property type="project" value="UniProtKB-SubCell"/>
</dbReference>
<name>A0A1U7NG93_9FIRM</name>
<comment type="similarity">
    <text evidence="2">Belongs to the GSP F family.</text>
</comment>
<dbReference type="InterPro" id="IPR003004">
    <property type="entry name" value="GspF/PilC"/>
</dbReference>
<feature type="transmembrane region" description="Helical" evidence="7">
    <location>
        <begin position="100"/>
        <end position="122"/>
    </location>
</feature>
<gene>
    <name evidence="9" type="ORF">BO222_05855</name>
</gene>
<keyword evidence="4 7" id="KW-0812">Transmembrane</keyword>
<evidence type="ECO:0000259" key="8">
    <source>
        <dbReference type="Pfam" id="PF00482"/>
    </source>
</evidence>
<evidence type="ECO:0000256" key="3">
    <source>
        <dbReference type="ARBA" id="ARBA00022475"/>
    </source>
</evidence>
<evidence type="ECO:0000256" key="7">
    <source>
        <dbReference type="SAM" id="Phobius"/>
    </source>
</evidence>
<accession>A0A1U7NG93</accession>
<sequence length="324" mass="37615">MSDFSVSMTPDEIRNFVLMSQSGLSFRQAAVISFRNADEIFDLLKQGIPLEKVFTYNQKKKFFRQLGELLNFLELPKALERVVILEKGSSHLLHLLSSQLSYPMFLMFFAWLLLWFFTLKILPSLSMYAADSEFILLYILLGLFTVFWFGLIVLGLLFLVSKKQSSGMISKKASQILQRLFRKFSLIRKIQSYSLCAWLECLLSCGLSTRETIENLKKMKSTGFICVEAREWNRKMRIGYRFEEILKDCEWIDPIFLTFLEVGMESSQVVSLLNSYRKQTLIQIEKELKQFSVYIQCLAYGSVGMLCISVYQVMLAPLNMLSTF</sequence>